<dbReference type="Proteomes" id="UP001157091">
    <property type="component" value="Unassembled WGS sequence"/>
</dbReference>
<accession>A0ABQ6I0D6</accession>
<proteinExistence type="inferred from homology"/>
<feature type="domain" description="YCII-related" evidence="2">
    <location>
        <begin position="1"/>
        <end position="109"/>
    </location>
</feature>
<dbReference type="Pfam" id="PF03795">
    <property type="entry name" value="YCII"/>
    <property type="match status" value="1"/>
</dbReference>
<dbReference type="SUPFAM" id="SSF54909">
    <property type="entry name" value="Dimeric alpha+beta barrel"/>
    <property type="match status" value="1"/>
</dbReference>
<comment type="similarity">
    <text evidence="1">Belongs to the YciI family.</text>
</comment>
<evidence type="ECO:0000313" key="4">
    <source>
        <dbReference type="Proteomes" id="UP001157091"/>
    </source>
</evidence>
<name>A0ABQ6I0D6_9MICO</name>
<reference evidence="4" key="1">
    <citation type="journal article" date="2019" name="Int. J. Syst. Evol. Microbiol.">
        <title>The Global Catalogue of Microorganisms (GCM) 10K type strain sequencing project: providing services to taxonomists for standard genome sequencing and annotation.</title>
        <authorList>
            <consortium name="The Broad Institute Genomics Platform"/>
            <consortium name="The Broad Institute Genome Sequencing Center for Infectious Disease"/>
            <person name="Wu L."/>
            <person name="Ma J."/>
        </authorList>
    </citation>
    <scope>NUCLEOTIDE SEQUENCE [LARGE SCALE GENOMIC DNA]</scope>
    <source>
        <strain evidence="4">NBRC 106348</strain>
    </source>
</reference>
<gene>
    <name evidence="3" type="ORF">GCM10025864_11880</name>
</gene>
<evidence type="ECO:0000259" key="2">
    <source>
        <dbReference type="Pfam" id="PF03795"/>
    </source>
</evidence>
<dbReference type="PANTHER" id="PTHR35174">
    <property type="entry name" value="BLL7171 PROTEIN-RELATED"/>
    <property type="match status" value="1"/>
</dbReference>
<dbReference type="InterPro" id="IPR005545">
    <property type="entry name" value="YCII"/>
</dbReference>
<dbReference type="InterPro" id="IPR011008">
    <property type="entry name" value="Dimeric_a/b-barrel"/>
</dbReference>
<protein>
    <recommendedName>
        <fullName evidence="2">YCII-related domain-containing protein</fullName>
    </recommendedName>
</protein>
<dbReference type="PANTHER" id="PTHR35174:SF3">
    <property type="entry name" value="BLL7171 PROTEIN"/>
    <property type="match status" value="1"/>
</dbReference>
<keyword evidence="4" id="KW-1185">Reference proteome</keyword>
<dbReference type="EMBL" id="BSUK01000001">
    <property type="protein sequence ID" value="GMA23429.1"/>
    <property type="molecule type" value="Genomic_DNA"/>
</dbReference>
<comment type="caution">
    <text evidence="3">The sequence shown here is derived from an EMBL/GenBank/DDBJ whole genome shotgun (WGS) entry which is preliminary data.</text>
</comment>
<evidence type="ECO:0000256" key="1">
    <source>
        <dbReference type="ARBA" id="ARBA00007689"/>
    </source>
</evidence>
<dbReference type="RefSeq" id="WP_284292451.1">
    <property type="nucleotide sequence ID" value="NZ_BSUK01000001.1"/>
</dbReference>
<sequence length="136" mass="14902">MKYVVLIHSNPQPWGHPTIDHTPEGQAVPAEQRAVMDREFDALLTELHETGEFVVAEALASPASSTVYRWDGDHHVATDGPFAETKEQLAGFFLIDCATRERAEAVAARFAGPGDTVELRPGMVFDDERLGADDVL</sequence>
<organism evidence="3 4">
    <name type="scientific">Luteimicrobium album</name>
    <dbReference type="NCBI Taxonomy" id="1054550"/>
    <lineage>
        <taxon>Bacteria</taxon>
        <taxon>Bacillati</taxon>
        <taxon>Actinomycetota</taxon>
        <taxon>Actinomycetes</taxon>
        <taxon>Micrococcales</taxon>
        <taxon>Luteimicrobium</taxon>
    </lineage>
</organism>
<evidence type="ECO:0000313" key="3">
    <source>
        <dbReference type="EMBL" id="GMA23429.1"/>
    </source>
</evidence>
<dbReference type="Gene3D" id="3.30.70.1060">
    <property type="entry name" value="Dimeric alpha+beta barrel"/>
    <property type="match status" value="1"/>
</dbReference>